<dbReference type="Pfam" id="PF26372">
    <property type="entry name" value="DUF8096"/>
    <property type="match status" value="1"/>
</dbReference>
<dbReference type="Proteomes" id="UP000276770">
    <property type="component" value="Unassembled WGS sequence"/>
</dbReference>
<protein>
    <recommendedName>
        <fullName evidence="1">DUF8096 domain-containing protein</fullName>
    </recommendedName>
</protein>
<evidence type="ECO:0000259" key="1">
    <source>
        <dbReference type="Pfam" id="PF26372"/>
    </source>
</evidence>
<dbReference type="OrthoDB" id="2679802at2"/>
<proteinExistence type="predicted"/>
<accession>A0A3L7JN40</accession>
<dbReference type="InterPro" id="IPR058409">
    <property type="entry name" value="DUF8096"/>
</dbReference>
<keyword evidence="3" id="KW-1185">Reference proteome</keyword>
<comment type="caution">
    <text evidence="2">The sequence shown here is derived from an EMBL/GenBank/DDBJ whole genome shotgun (WGS) entry which is preliminary data.</text>
</comment>
<evidence type="ECO:0000313" key="2">
    <source>
        <dbReference type="EMBL" id="RLQ89982.1"/>
    </source>
</evidence>
<reference evidence="2 3" key="1">
    <citation type="submission" date="2018-10" db="EMBL/GenBank/DDBJ databases">
        <title>Falsibacillus sp. genome draft.</title>
        <authorList>
            <person name="Shi S."/>
        </authorList>
    </citation>
    <scope>NUCLEOTIDE SEQUENCE [LARGE SCALE GENOMIC DNA]</scope>
    <source>
        <strain evidence="2 3">GY 10110</strain>
    </source>
</reference>
<evidence type="ECO:0000313" key="3">
    <source>
        <dbReference type="Proteomes" id="UP000276770"/>
    </source>
</evidence>
<name>A0A3L7JN40_9BACI</name>
<organism evidence="2 3">
    <name type="scientific">Falsibacillus albus</name>
    <dbReference type="NCBI Taxonomy" id="2478915"/>
    <lineage>
        <taxon>Bacteria</taxon>
        <taxon>Bacillati</taxon>
        <taxon>Bacillota</taxon>
        <taxon>Bacilli</taxon>
        <taxon>Bacillales</taxon>
        <taxon>Bacillaceae</taxon>
        <taxon>Falsibacillus</taxon>
    </lineage>
</organism>
<gene>
    <name evidence="2" type="ORF">D9X91_22035</name>
</gene>
<dbReference type="AlphaFoldDB" id="A0A3L7JN40"/>
<dbReference type="RefSeq" id="WP_121682811.1">
    <property type="nucleotide sequence ID" value="NZ_RCVZ01000032.1"/>
</dbReference>
<sequence>MNDSNENNETLLDTSIVYDYKDFPDKRSGRCDNCGEANFKSSVKDYVFLRECTKCGLKKSI</sequence>
<feature type="domain" description="DUF8096" evidence="1">
    <location>
        <begin position="16"/>
        <end position="59"/>
    </location>
</feature>
<dbReference type="EMBL" id="RCVZ01000032">
    <property type="protein sequence ID" value="RLQ89982.1"/>
    <property type="molecule type" value="Genomic_DNA"/>
</dbReference>